<evidence type="ECO:0000313" key="1">
    <source>
        <dbReference type="EMBL" id="DAF90040.1"/>
    </source>
</evidence>
<sequence>MKGDLRVLRKIFGSVQTCRSKPNRRSRFCQYFRFCCYRVEAGKRTDT</sequence>
<name>A0A8S5U6D5_9CAUD</name>
<protein>
    <submittedName>
        <fullName evidence="1">Uncharacterized protein</fullName>
    </submittedName>
</protein>
<proteinExistence type="predicted"/>
<reference evidence="1" key="1">
    <citation type="journal article" date="2021" name="Proc. Natl. Acad. Sci. U.S.A.">
        <title>A Catalog of Tens of Thousands of Viruses from Human Metagenomes Reveals Hidden Associations with Chronic Diseases.</title>
        <authorList>
            <person name="Tisza M.J."/>
            <person name="Buck C.B."/>
        </authorList>
    </citation>
    <scope>NUCLEOTIDE SEQUENCE</scope>
    <source>
        <strain evidence="1">CtBCv9</strain>
    </source>
</reference>
<accession>A0A8S5U6D5</accession>
<dbReference type="EMBL" id="BK016019">
    <property type="protein sequence ID" value="DAF90040.1"/>
    <property type="molecule type" value="Genomic_DNA"/>
</dbReference>
<organism evidence="1">
    <name type="scientific">Myoviridae sp. ctBCv9</name>
    <dbReference type="NCBI Taxonomy" id="2825045"/>
    <lineage>
        <taxon>Viruses</taxon>
        <taxon>Duplodnaviria</taxon>
        <taxon>Heunggongvirae</taxon>
        <taxon>Uroviricota</taxon>
        <taxon>Caudoviricetes</taxon>
    </lineage>
</organism>